<dbReference type="Pfam" id="PF00391">
    <property type="entry name" value="PEP-utilizers"/>
    <property type="match status" value="1"/>
</dbReference>
<dbReference type="InterPro" id="IPR008279">
    <property type="entry name" value="PEP-util_enz_mobile_dom"/>
</dbReference>
<feature type="domain" description="PEP-utilising enzyme mobile" evidence="1">
    <location>
        <begin position="777"/>
        <end position="845"/>
    </location>
</feature>
<dbReference type="KEGG" id="psti:SOO65_02915"/>
<dbReference type="SUPFAM" id="SSF52009">
    <property type="entry name" value="Phosphohistidine domain"/>
    <property type="match status" value="1"/>
</dbReference>
<sequence length="850" mass="97539">MFNGKAGSLKFLASLGLNVPPFTVITHEEFISWGDKKIWDELHEALATTDAKKIENLAKSFIHSVHIPDTRLDLGKNVHYAVRSSASLEDSPEHSFAGIFETKLFISQKLNEAIKEVWHSLFHTKALQYCVDRRLSWTLLKMDIVVQAMIDGEKSGVLFQADPLGKITEQIIVAGPGLGQGIVDEETDTDRYIVENYIVKERHIHNKKHYIAFDQGSNTLIKKELADNQRELSTLSDSDIEKLLKASSILSSKVEHFLDIEFTFRNGDLFVLQARPITTVPSRKHIHIFDNSNIAENYPKQSTPLTYTALARGYSANFKNLVRYLGFSEDDFRYINHSLENLVGQWGGQIYYNLNNWYSVYTLLPFGGEKAASSFEEMVGIGTSGMIEVPERTLFQKLRIIAKILPKFASFYFMAGRHHRQYKKEFKELYERFNRDAHNTKDAFETIHLLSRLDSEFLAIIKIPLLNDFFSSVLNRSCRILAGRLAGSRGDQLYNDLLSHREDLESSKAIYSLIGLAESVRANHALVTFLEKNLQDHHILARLLEHSEFRDFYHKFKAHLDRFGDRSQWEMKIEVPTARENPETTIKLILEYAKSGMSEKSQRSREREKSDYAHKELKKYWFAKPLTSLLFWQLFRKCTEVICFREDARFDRVRFKGLSRKLVLSIGKNLVAKKWIEQTEDIFYLTYDELMSLVYDTYGPGYWRELISLRKNHLEKFKDLKLPDRLIVNDLTFAEKLSDKSTVTSSNSVRGVPCSGGIIETQCEVVLDLNQAPSLNGKILVAERTDPAWGYFFVGVKGIIIEKGSMLSHAAIISRELGIPCIINVKNATERFKSGMKIRMNGDTGEIEIL</sequence>
<dbReference type="EMBL" id="CP139487">
    <property type="protein sequence ID" value="WPU65688.1"/>
    <property type="molecule type" value="Genomic_DNA"/>
</dbReference>
<evidence type="ECO:0000259" key="1">
    <source>
        <dbReference type="Pfam" id="PF00391"/>
    </source>
</evidence>
<dbReference type="InterPro" id="IPR051549">
    <property type="entry name" value="PEP_Utilizing_Enz"/>
</dbReference>
<accession>A0AAX4HRF3</accession>
<keyword evidence="4" id="KW-1185">Reference proteome</keyword>
<dbReference type="InterPro" id="IPR036637">
    <property type="entry name" value="Phosphohistidine_dom_sf"/>
</dbReference>
<protein>
    <submittedName>
        <fullName evidence="3">PEP/pyruvate-binding domain-containing protein</fullName>
    </submittedName>
</protein>
<dbReference type="SUPFAM" id="SSF56059">
    <property type="entry name" value="Glutathione synthetase ATP-binding domain-like"/>
    <property type="match status" value="1"/>
</dbReference>
<dbReference type="Gene3D" id="3.30.470.20">
    <property type="entry name" value="ATP-grasp fold, B domain"/>
    <property type="match status" value="1"/>
</dbReference>
<dbReference type="GO" id="GO:0016301">
    <property type="term" value="F:kinase activity"/>
    <property type="evidence" value="ECO:0007669"/>
    <property type="project" value="InterPro"/>
</dbReference>
<dbReference type="Proteomes" id="UP001324634">
    <property type="component" value="Chromosome"/>
</dbReference>
<evidence type="ECO:0000313" key="4">
    <source>
        <dbReference type="Proteomes" id="UP001324634"/>
    </source>
</evidence>
<dbReference type="PANTHER" id="PTHR43615:SF1">
    <property type="entry name" value="PPDK_N DOMAIN-CONTAINING PROTEIN"/>
    <property type="match status" value="1"/>
</dbReference>
<dbReference type="AlphaFoldDB" id="A0AAX4HRF3"/>
<evidence type="ECO:0000313" key="3">
    <source>
        <dbReference type="EMBL" id="WPU65688.1"/>
    </source>
</evidence>
<gene>
    <name evidence="3" type="ORF">SOO65_02915</name>
</gene>
<dbReference type="PANTHER" id="PTHR43615">
    <property type="entry name" value="PHOSPHOENOLPYRUVATE SYNTHASE-RELATED"/>
    <property type="match status" value="1"/>
</dbReference>
<dbReference type="Gene3D" id="3.50.30.10">
    <property type="entry name" value="Phosphohistidine domain"/>
    <property type="match status" value="1"/>
</dbReference>
<dbReference type="Gene3D" id="3.30.1490.20">
    <property type="entry name" value="ATP-grasp fold, A domain"/>
    <property type="match status" value="1"/>
</dbReference>
<dbReference type="RefSeq" id="WP_321396652.1">
    <property type="nucleotide sequence ID" value="NZ_CP139487.1"/>
</dbReference>
<organism evidence="3 4">
    <name type="scientific">Peredibacter starrii</name>
    <dbReference type="NCBI Taxonomy" id="28202"/>
    <lineage>
        <taxon>Bacteria</taxon>
        <taxon>Pseudomonadati</taxon>
        <taxon>Bdellovibrionota</taxon>
        <taxon>Bacteriovoracia</taxon>
        <taxon>Bacteriovoracales</taxon>
        <taxon>Bacteriovoracaceae</taxon>
        <taxon>Peredibacter</taxon>
    </lineage>
</organism>
<dbReference type="InterPro" id="IPR013815">
    <property type="entry name" value="ATP_grasp_subdomain_1"/>
</dbReference>
<name>A0AAX4HRF3_9BACT</name>
<proteinExistence type="predicted"/>
<dbReference type="Pfam" id="PF01326">
    <property type="entry name" value="PPDK_N"/>
    <property type="match status" value="1"/>
</dbReference>
<dbReference type="GO" id="GO:0005524">
    <property type="term" value="F:ATP binding"/>
    <property type="evidence" value="ECO:0007669"/>
    <property type="project" value="InterPro"/>
</dbReference>
<feature type="domain" description="Pyruvate phosphate dikinase AMP/ATP-binding" evidence="2">
    <location>
        <begin position="4"/>
        <end position="288"/>
    </location>
</feature>
<dbReference type="InterPro" id="IPR002192">
    <property type="entry name" value="PPDK_AMP/ATP-bd"/>
</dbReference>
<reference evidence="3 4" key="1">
    <citation type="submission" date="2023-11" db="EMBL/GenBank/DDBJ databases">
        <title>Peredibacter starrii A3.12.</title>
        <authorList>
            <person name="Mitchell R.J."/>
        </authorList>
    </citation>
    <scope>NUCLEOTIDE SEQUENCE [LARGE SCALE GENOMIC DNA]</scope>
    <source>
        <strain evidence="3 4">A3.12</strain>
    </source>
</reference>
<evidence type="ECO:0000259" key="2">
    <source>
        <dbReference type="Pfam" id="PF01326"/>
    </source>
</evidence>